<dbReference type="PROSITE" id="PS51918">
    <property type="entry name" value="RADICAL_SAM"/>
    <property type="match status" value="1"/>
</dbReference>
<dbReference type="EC" id="4.3.99.3" evidence="8"/>
<dbReference type="KEGG" id="fla:SY85_11515"/>
<reference evidence="10 11" key="2">
    <citation type="journal article" date="2016" name="Int. J. Syst. Evol. Microbiol.">
        <title>Flavisolibacter tropicus sp. nov., isolated from tropical soil.</title>
        <authorList>
            <person name="Lee J.J."/>
            <person name="Kang M.S."/>
            <person name="Kim G.S."/>
            <person name="Lee C.S."/>
            <person name="Lim S."/>
            <person name="Lee J."/>
            <person name="Roh S.H."/>
            <person name="Kang H."/>
            <person name="Ha J.M."/>
            <person name="Bae S."/>
            <person name="Jung H.Y."/>
            <person name="Kim M.K."/>
        </authorList>
    </citation>
    <scope>NUCLEOTIDE SEQUENCE [LARGE SCALE GENOMIC DNA]</scope>
    <source>
        <strain evidence="10 11">LCS9</strain>
    </source>
</reference>
<feature type="binding site" evidence="8">
    <location>
        <position position="62"/>
    </location>
    <ligand>
        <name>[4Fe-4S] cluster</name>
        <dbReference type="ChEBI" id="CHEBI:49883"/>
        <note>4Fe-4S-S-AdoMet</note>
    </ligand>
</feature>
<dbReference type="PIRSF" id="PIRSF000370">
    <property type="entry name" value="QueE"/>
    <property type="match status" value="1"/>
</dbReference>
<keyword evidence="7 8" id="KW-0456">Lyase</keyword>
<evidence type="ECO:0000256" key="2">
    <source>
        <dbReference type="ARBA" id="ARBA00022691"/>
    </source>
</evidence>
<keyword evidence="6 8" id="KW-0411">Iron-sulfur</keyword>
<feature type="binding site" evidence="8">
    <location>
        <begin position="150"/>
        <end position="152"/>
    </location>
    <ligand>
        <name>S-adenosyl-L-methionine</name>
        <dbReference type="ChEBI" id="CHEBI:59789"/>
    </ligand>
</feature>
<feature type="binding site" evidence="8">
    <location>
        <position position="98"/>
    </location>
    <ligand>
        <name>S-adenosyl-L-methionine</name>
        <dbReference type="ChEBI" id="CHEBI:59789"/>
    </ligand>
</feature>
<feature type="binding site" evidence="8">
    <location>
        <position position="96"/>
    </location>
    <ligand>
        <name>substrate</name>
    </ligand>
</feature>
<dbReference type="GO" id="GO:0000287">
    <property type="term" value="F:magnesium ion binding"/>
    <property type="evidence" value="ECO:0007669"/>
    <property type="project" value="UniProtKB-UniRule"/>
</dbReference>
<dbReference type="HAMAP" id="MF_00917">
    <property type="entry name" value="QueE"/>
    <property type="match status" value="1"/>
</dbReference>
<comment type="similarity">
    <text evidence="8">Belongs to the radical SAM superfamily. 7-carboxy-7-deazaguanine synthase family.</text>
</comment>
<dbReference type="InterPro" id="IPR013785">
    <property type="entry name" value="Aldolase_TIM"/>
</dbReference>
<comment type="cofactor">
    <cofactor evidence="8">
        <name>Mg(2+)</name>
        <dbReference type="ChEBI" id="CHEBI:18420"/>
    </cofactor>
</comment>
<organism evidence="10 11">
    <name type="scientific">Flavisolibacter tropicus</name>
    <dbReference type="NCBI Taxonomy" id="1492898"/>
    <lineage>
        <taxon>Bacteria</taxon>
        <taxon>Pseudomonadati</taxon>
        <taxon>Bacteroidota</taxon>
        <taxon>Chitinophagia</taxon>
        <taxon>Chitinophagales</taxon>
        <taxon>Chitinophagaceae</taxon>
        <taxon>Flavisolibacter</taxon>
    </lineage>
</organism>
<feature type="domain" description="Radical SAM core" evidence="9">
    <location>
        <begin position="24"/>
        <end position="238"/>
    </location>
</feature>
<comment type="pathway">
    <text evidence="8">Purine metabolism; 7-cyano-7-deazaguanine biosynthesis.</text>
</comment>
<evidence type="ECO:0000256" key="4">
    <source>
        <dbReference type="ARBA" id="ARBA00022842"/>
    </source>
</evidence>
<evidence type="ECO:0000313" key="10">
    <source>
        <dbReference type="EMBL" id="ANE51036.1"/>
    </source>
</evidence>
<gene>
    <name evidence="8" type="primary">queE</name>
    <name evidence="10" type="ORF">SY85_11515</name>
</gene>
<evidence type="ECO:0000256" key="1">
    <source>
        <dbReference type="ARBA" id="ARBA00022485"/>
    </source>
</evidence>
<keyword evidence="11" id="KW-1185">Reference proteome</keyword>
<evidence type="ECO:0000256" key="7">
    <source>
        <dbReference type="ARBA" id="ARBA00023239"/>
    </source>
</evidence>
<dbReference type="InterPro" id="IPR007197">
    <property type="entry name" value="rSAM"/>
</dbReference>
<evidence type="ECO:0000256" key="8">
    <source>
        <dbReference type="HAMAP-Rule" id="MF_00917"/>
    </source>
</evidence>
<feature type="binding site" evidence="8">
    <location>
        <begin position="201"/>
        <end position="204"/>
    </location>
    <ligand>
        <name>S-adenosyl-L-methionine</name>
        <dbReference type="ChEBI" id="CHEBI:59789"/>
    </ligand>
</feature>
<dbReference type="GO" id="GO:0016840">
    <property type="term" value="F:carbon-nitrogen lyase activity"/>
    <property type="evidence" value="ECO:0007669"/>
    <property type="project" value="UniProtKB-UniRule"/>
</dbReference>
<feature type="binding site" evidence="8">
    <location>
        <begin position="18"/>
        <end position="20"/>
    </location>
    <ligand>
        <name>substrate</name>
    </ligand>
</feature>
<protein>
    <recommendedName>
        <fullName evidence="8">7-carboxy-7-deazaguanine synthase</fullName>
        <shortName evidence="8">CDG synthase</shortName>
        <ecNumber evidence="8">4.3.99.3</ecNumber>
    </recommendedName>
    <alternativeName>
        <fullName evidence="8">Queuosine biosynthesis protein QueE</fullName>
    </alternativeName>
</protein>
<feature type="binding site" evidence="8">
    <location>
        <position position="37"/>
    </location>
    <ligand>
        <name>[4Fe-4S] cluster</name>
        <dbReference type="ChEBI" id="CHEBI:49883"/>
        <note>4Fe-4S-S-AdoMet</note>
    </ligand>
</feature>
<dbReference type="STRING" id="1492898.SY85_11515"/>
<keyword evidence="5 8" id="KW-0408">Iron</keyword>
<dbReference type="PANTHER" id="PTHR42836:SF1">
    <property type="entry name" value="7-CARBOXY-7-DEAZAGUANINE SYNTHASE"/>
    <property type="match status" value="1"/>
</dbReference>
<dbReference type="AlphaFoldDB" id="A0A172TVM6"/>
<dbReference type="GO" id="GO:1904047">
    <property type="term" value="F:S-adenosyl-L-methionine binding"/>
    <property type="evidence" value="ECO:0007669"/>
    <property type="project" value="UniProtKB-UniRule"/>
</dbReference>
<dbReference type="InterPro" id="IPR058240">
    <property type="entry name" value="rSAM_sf"/>
</dbReference>
<evidence type="ECO:0000313" key="11">
    <source>
        <dbReference type="Proteomes" id="UP000077177"/>
    </source>
</evidence>
<feature type="binding site" evidence="8">
    <location>
        <begin position="61"/>
        <end position="63"/>
    </location>
    <ligand>
        <name>S-adenosyl-L-methionine</name>
        <dbReference type="ChEBI" id="CHEBI:59789"/>
    </ligand>
</feature>
<proteinExistence type="inferred from homology"/>
<dbReference type="PANTHER" id="PTHR42836">
    <property type="entry name" value="7-CARBOXY-7-DEAZAGUANINE SYNTHASE"/>
    <property type="match status" value="1"/>
</dbReference>
<evidence type="ECO:0000256" key="3">
    <source>
        <dbReference type="ARBA" id="ARBA00022723"/>
    </source>
</evidence>
<evidence type="ECO:0000259" key="9">
    <source>
        <dbReference type="PROSITE" id="PS51918"/>
    </source>
</evidence>
<feature type="binding site" evidence="8">
    <location>
        <position position="64"/>
    </location>
    <ligand>
        <name>Mg(2+)</name>
        <dbReference type="ChEBI" id="CHEBI:18420"/>
    </ligand>
</feature>
<comment type="caution">
    <text evidence="8">Lacks conserved residue(s) required for the propagation of feature annotation.</text>
</comment>
<sequence>MNQHQESKYRVKAIWKTLQGEGLFAGRPAVFVRLVGCNMWSGYEQTRQRDAERNGGSCPLWCDTDFTKEGSQDYTAEALAAAMQKVGGDVRFCVITGGEPLMQLDYTLVKALHKAGYFIAIETNGTLSLAERCWDPKAEKLEAPDWIVCSPKLAVPQLQLEFFDELKLVVPDYKPEDFDAFVGLQRINKIHNHTLPLLWLQPEDGARLQEARKMAIETALAHPQWRVSVQTHKILNVE</sequence>
<feature type="binding site" evidence="8">
    <location>
        <position position="58"/>
    </location>
    <ligand>
        <name>[4Fe-4S] cluster</name>
        <dbReference type="ChEBI" id="CHEBI:49883"/>
        <note>4Fe-4S-S-AdoMet</note>
    </ligand>
</feature>
<comment type="function">
    <text evidence="8">Catalyzes the complex heterocyclic radical-mediated conversion of 6-carboxy-5,6,7,8-tetrahydropterin (CPH4) to 7-carboxy-7-deazaguanine (CDG), a step common to the biosynthetic pathways of all 7-deazapurine-containing compounds.</text>
</comment>
<dbReference type="Gene3D" id="3.20.20.70">
    <property type="entry name" value="Aldolase class I"/>
    <property type="match status" value="1"/>
</dbReference>
<dbReference type="RefSeq" id="WP_066404624.1">
    <property type="nucleotide sequence ID" value="NZ_CP011390.1"/>
</dbReference>
<keyword evidence="3 8" id="KW-0479">Metal-binding</keyword>
<dbReference type="GO" id="GO:0051539">
    <property type="term" value="F:4 iron, 4 sulfur cluster binding"/>
    <property type="evidence" value="ECO:0007669"/>
    <property type="project" value="UniProtKB-UniRule"/>
</dbReference>
<dbReference type="CDD" id="cd01335">
    <property type="entry name" value="Radical_SAM"/>
    <property type="match status" value="1"/>
</dbReference>
<dbReference type="SUPFAM" id="SSF102114">
    <property type="entry name" value="Radical SAM enzymes"/>
    <property type="match status" value="1"/>
</dbReference>
<keyword evidence="8" id="KW-0671">Queuosine biosynthesis</keyword>
<dbReference type="Proteomes" id="UP000077177">
    <property type="component" value="Chromosome"/>
</dbReference>
<evidence type="ECO:0000256" key="5">
    <source>
        <dbReference type="ARBA" id="ARBA00023004"/>
    </source>
</evidence>
<comment type="cofactor">
    <cofactor evidence="8">
        <name>S-adenosyl-L-methionine</name>
        <dbReference type="ChEBI" id="CHEBI:59789"/>
    </cofactor>
    <text evidence="8">Binds 1 S-adenosyl-L-methionine per subunit.</text>
</comment>
<dbReference type="PATRIC" id="fig|1492898.3.peg.2483"/>
<dbReference type="GO" id="GO:0008616">
    <property type="term" value="P:tRNA queuosine(34) biosynthetic process"/>
    <property type="evidence" value="ECO:0007669"/>
    <property type="project" value="UniProtKB-UniRule"/>
</dbReference>
<dbReference type="EMBL" id="CP011390">
    <property type="protein sequence ID" value="ANE51036.1"/>
    <property type="molecule type" value="Genomic_DNA"/>
</dbReference>
<feature type="binding site" evidence="8">
    <location>
        <position position="33"/>
    </location>
    <ligand>
        <name>substrate</name>
    </ligand>
</feature>
<keyword evidence="4 8" id="KW-0460">Magnesium</keyword>
<name>A0A172TVM6_9BACT</name>
<evidence type="ECO:0000256" key="6">
    <source>
        <dbReference type="ARBA" id="ARBA00023014"/>
    </source>
</evidence>
<comment type="subunit">
    <text evidence="8">Homodimer.</text>
</comment>
<keyword evidence="2 8" id="KW-0949">S-adenosyl-L-methionine</keyword>
<dbReference type="InterPro" id="IPR024924">
    <property type="entry name" value="7-CO-7-deazaguanine_synth-like"/>
</dbReference>
<reference evidence="11" key="1">
    <citation type="submission" date="2015-01" db="EMBL/GenBank/DDBJ databases">
        <title>Flavisolibacter sp./LCS9/ whole genome sequencing.</title>
        <authorList>
            <person name="Kim M.K."/>
            <person name="Srinivasan S."/>
            <person name="Lee J.-J."/>
        </authorList>
    </citation>
    <scope>NUCLEOTIDE SEQUENCE [LARGE SCALE GENOMIC DNA]</scope>
    <source>
        <strain evidence="11">LCS9</strain>
    </source>
</reference>
<accession>A0A172TVM6</accession>
<keyword evidence="1 8" id="KW-0004">4Fe-4S</keyword>
<comment type="cofactor">
    <cofactor evidence="8">
        <name>[4Fe-4S] cluster</name>
        <dbReference type="ChEBI" id="CHEBI:49883"/>
    </cofactor>
    <text evidence="8">Binds 1 [4Fe-4S] cluster. The cluster is coordinated with 3 cysteines and an exchangeable S-adenosyl-L-methionine.</text>
</comment>
<comment type="catalytic activity">
    <reaction evidence="8">
        <text>6-carboxy-5,6,7,8-tetrahydropterin + H(+) = 7-carboxy-7-carbaguanine + NH4(+)</text>
        <dbReference type="Rhea" id="RHEA:27974"/>
        <dbReference type="ChEBI" id="CHEBI:15378"/>
        <dbReference type="ChEBI" id="CHEBI:28938"/>
        <dbReference type="ChEBI" id="CHEBI:61032"/>
        <dbReference type="ChEBI" id="CHEBI:61036"/>
        <dbReference type="EC" id="4.3.99.3"/>
    </reaction>
</comment>
<dbReference type="UniPathway" id="UPA00391"/>